<feature type="repeat" description="ANK" evidence="3">
    <location>
        <begin position="90"/>
        <end position="115"/>
    </location>
</feature>
<dbReference type="PANTHER" id="PTHR24171:SF8">
    <property type="entry name" value="BRCA1-ASSOCIATED RING DOMAIN PROTEIN 1"/>
    <property type="match status" value="1"/>
</dbReference>
<gene>
    <name evidence="4" type="ORF">THAPSDRAFT_8304</name>
</gene>
<dbReference type="InterPro" id="IPR002110">
    <property type="entry name" value="Ankyrin_rpt"/>
</dbReference>
<dbReference type="PaxDb" id="35128-Thaps8304"/>
<dbReference type="STRING" id="35128.B8C939"/>
<dbReference type="eggNOG" id="KOG0512">
    <property type="taxonomic scope" value="Eukaryota"/>
</dbReference>
<dbReference type="AlphaFoldDB" id="B8C939"/>
<dbReference type="GeneID" id="7451056"/>
<dbReference type="EMBL" id="CM000646">
    <property type="protein sequence ID" value="EED89785.1"/>
    <property type="molecule type" value="Genomic_DNA"/>
</dbReference>
<dbReference type="SUPFAM" id="SSF48403">
    <property type="entry name" value="Ankyrin repeat"/>
    <property type="match status" value="1"/>
</dbReference>
<evidence type="ECO:0000256" key="1">
    <source>
        <dbReference type="ARBA" id="ARBA00022737"/>
    </source>
</evidence>
<keyword evidence="5" id="KW-1185">Reference proteome</keyword>
<evidence type="ECO:0000256" key="2">
    <source>
        <dbReference type="ARBA" id="ARBA00023043"/>
    </source>
</evidence>
<keyword evidence="1" id="KW-0677">Repeat</keyword>
<dbReference type="SMART" id="SM00248">
    <property type="entry name" value="ANK"/>
    <property type="match status" value="4"/>
</dbReference>
<dbReference type="InParanoid" id="B8C939"/>
<organism evidence="4 5">
    <name type="scientific">Thalassiosira pseudonana</name>
    <name type="common">Marine diatom</name>
    <name type="synonym">Cyclotella nana</name>
    <dbReference type="NCBI Taxonomy" id="35128"/>
    <lineage>
        <taxon>Eukaryota</taxon>
        <taxon>Sar</taxon>
        <taxon>Stramenopiles</taxon>
        <taxon>Ochrophyta</taxon>
        <taxon>Bacillariophyta</taxon>
        <taxon>Coscinodiscophyceae</taxon>
        <taxon>Thalassiosirophycidae</taxon>
        <taxon>Thalassiosirales</taxon>
        <taxon>Thalassiosiraceae</taxon>
        <taxon>Thalassiosira</taxon>
    </lineage>
</organism>
<accession>B8C939</accession>
<name>B8C939_THAPS</name>
<dbReference type="InterPro" id="IPR036770">
    <property type="entry name" value="Ankyrin_rpt-contain_sf"/>
</dbReference>
<evidence type="ECO:0000256" key="3">
    <source>
        <dbReference type="PROSITE-ProRule" id="PRU00023"/>
    </source>
</evidence>
<dbReference type="Gene3D" id="1.25.40.20">
    <property type="entry name" value="Ankyrin repeat-containing domain"/>
    <property type="match status" value="1"/>
</dbReference>
<dbReference type="PANTHER" id="PTHR24171">
    <property type="entry name" value="ANKYRIN REPEAT DOMAIN-CONTAINING PROTEIN 39-RELATED"/>
    <property type="match status" value="1"/>
</dbReference>
<evidence type="ECO:0000313" key="4">
    <source>
        <dbReference type="EMBL" id="EED89785.1"/>
    </source>
</evidence>
<proteinExistence type="predicted"/>
<dbReference type="PRINTS" id="PR01415">
    <property type="entry name" value="ANKYRIN"/>
</dbReference>
<dbReference type="HOGENOM" id="CLU_958080_0_0_1"/>
<protein>
    <submittedName>
        <fullName evidence="4">Uncharacterized protein</fullName>
    </submittedName>
</protein>
<dbReference type="Pfam" id="PF00023">
    <property type="entry name" value="Ank"/>
    <property type="match status" value="2"/>
</dbReference>
<feature type="repeat" description="ANK" evidence="3">
    <location>
        <begin position="123"/>
        <end position="155"/>
    </location>
</feature>
<dbReference type="PROSITE" id="PS50088">
    <property type="entry name" value="ANK_REPEAT"/>
    <property type="match status" value="2"/>
</dbReference>
<dbReference type="PROSITE" id="PS50297">
    <property type="entry name" value="ANK_REP_REGION"/>
    <property type="match status" value="2"/>
</dbReference>
<dbReference type="RefSeq" id="XP_002292589.1">
    <property type="nucleotide sequence ID" value="XM_002292553.1"/>
</dbReference>
<keyword evidence="2 3" id="KW-0040">ANK repeat</keyword>
<reference evidence="4 5" key="2">
    <citation type="journal article" date="2008" name="Nature">
        <title>The Phaeodactylum genome reveals the evolutionary history of diatom genomes.</title>
        <authorList>
            <person name="Bowler C."/>
            <person name="Allen A.E."/>
            <person name="Badger J.H."/>
            <person name="Grimwood J."/>
            <person name="Jabbari K."/>
            <person name="Kuo A."/>
            <person name="Maheswari U."/>
            <person name="Martens C."/>
            <person name="Maumus F."/>
            <person name="Otillar R.P."/>
            <person name="Rayko E."/>
            <person name="Salamov A."/>
            <person name="Vandepoele K."/>
            <person name="Beszteri B."/>
            <person name="Gruber A."/>
            <person name="Heijde M."/>
            <person name="Katinka M."/>
            <person name="Mock T."/>
            <person name="Valentin K."/>
            <person name="Verret F."/>
            <person name="Berges J.A."/>
            <person name="Brownlee C."/>
            <person name="Cadoret J.P."/>
            <person name="Chiovitti A."/>
            <person name="Choi C.J."/>
            <person name="Coesel S."/>
            <person name="De Martino A."/>
            <person name="Detter J.C."/>
            <person name="Durkin C."/>
            <person name="Falciatore A."/>
            <person name="Fournet J."/>
            <person name="Haruta M."/>
            <person name="Huysman M.J."/>
            <person name="Jenkins B.D."/>
            <person name="Jiroutova K."/>
            <person name="Jorgensen R.E."/>
            <person name="Joubert Y."/>
            <person name="Kaplan A."/>
            <person name="Kroger N."/>
            <person name="Kroth P.G."/>
            <person name="La Roche J."/>
            <person name="Lindquist E."/>
            <person name="Lommer M."/>
            <person name="Martin-Jezequel V."/>
            <person name="Lopez P.J."/>
            <person name="Lucas S."/>
            <person name="Mangogna M."/>
            <person name="McGinnis K."/>
            <person name="Medlin L.K."/>
            <person name="Montsant A."/>
            <person name="Oudot-Le Secq M.P."/>
            <person name="Napoli C."/>
            <person name="Obornik M."/>
            <person name="Parker M.S."/>
            <person name="Petit J.L."/>
            <person name="Porcel B.M."/>
            <person name="Poulsen N."/>
            <person name="Robison M."/>
            <person name="Rychlewski L."/>
            <person name="Rynearson T.A."/>
            <person name="Schmutz J."/>
            <person name="Shapiro H."/>
            <person name="Siaut M."/>
            <person name="Stanley M."/>
            <person name="Sussman M.R."/>
            <person name="Taylor A.R."/>
            <person name="Vardi A."/>
            <person name="von Dassow P."/>
            <person name="Vyverman W."/>
            <person name="Willis A."/>
            <person name="Wyrwicz L.S."/>
            <person name="Rokhsar D.S."/>
            <person name="Weissenbach J."/>
            <person name="Armbrust E.V."/>
            <person name="Green B.R."/>
            <person name="Van de Peer Y."/>
            <person name="Grigoriev I.V."/>
        </authorList>
    </citation>
    <scope>NUCLEOTIDE SEQUENCE [LARGE SCALE GENOMIC DNA]</scope>
    <source>
        <strain evidence="4 5">CCMP1335</strain>
    </source>
</reference>
<sequence>MAFLLKTLSTNRGRLLIIALLIVFLISLLWDDFISSASSSSHPSTNSYEANIPLFEAVKANDLSLVRSLLESAPGTSTTTAYDVNAEDPIGITPLIEATLLGSSDMVNLLLSHGARAQPLPGFRHTALRAACLTANPQLITLLIQRGADVNAKSEGGRTPLMGACFMRPQLDERGDREELSLTAVQLMMEDTQTDPTIRNSFGESALDLCRKRDYTQSVEFLEGAVEKWEKEKGSNEANNKATSYDADNNDELQGAFVERKMVLSFVAWNHHGVVDGIFDKSSFQLKPCFR</sequence>
<dbReference type="Proteomes" id="UP000001449">
    <property type="component" value="Chromosome 10"/>
</dbReference>
<evidence type="ECO:0000313" key="5">
    <source>
        <dbReference type="Proteomes" id="UP000001449"/>
    </source>
</evidence>
<reference evidence="4 5" key="1">
    <citation type="journal article" date="2004" name="Science">
        <title>The genome of the diatom Thalassiosira pseudonana: ecology, evolution, and metabolism.</title>
        <authorList>
            <person name="Armbrust E.V."/>
            <person name="Berges J.A."/>
            <person name="Bowler C."/>
            <person name="Green B.R."/>
            <person name="Martinez D."/>
            <person name="Putnam N.H."/>
            <person name="Zhou S."/>
            <person name="Allen A.E."/>
            <person name="Apt K.E."/>
            <person name="Bechner M."/>
            <person name="Brzezinski M.A."/>
            <person name="Chaal B.K."/>
            <person name="Chiovitti A."/>
            <person name="Davis A.K."/>
            <person name="Demarest M.S."/>
            <person name="Detter J.C."/>
            <person name="Glavina T."/>
            <person name="Goodstein D."/>
            <person name="Hadi M.Z."/>
            <person name="Hellsten U."/>
            <person name="Hildebrand M."/>
            <person name="Jenkins B.D."/>
            <person name="Jurka J."/>
            <person name="Kapitonov V.V."/>
            <person name="Kroger N."/>
            <person name="Lau W.W."/>
            <person name="Lane T.W."/>
            <person name="Larimer F.W."/>
            <person name="Lippmeier J.C."/>
            <person name="Lucas S."/>
            <person name="Medina M."/>
            <person name="Montsant A."/>
            <person name="Obornik M."/>
            <person name="Parker M.S."/>
            <person name="Palenik B."/>
            <person name="Pazour G.J."/>
            <person name="Richardson P.M."/>
            <person name="Rynearson T.A."/>
            <person name="Saito M.A."/>
            <person name="Schwartz D.C."/>
            <person name="Thamatrakoln K."/>
            <person name="Valentin K."/>
            <person name="Vardi A."/>
            <person name="Wilkerson F.P."/>
            <person name="Rokhsar D.S."/>
        </authorList>
    </citation>
    <scope>NUCLEOTIDE SEQUENCE [LARGE SCALE GENOMIC DNA]</scope>
    <source>
        <strain evidence="4 5">CCMP1335</strain>
    </source>
</reference>
<dbReference type="KEGG" id="tps:THAPSDRAFT_8304"/>